<accession>A0ABN1K6V5</accession>
<evidence type="ECO:0000313" key="5">
    <source>
        <dbReference type="Proteomes" id="UP001500279"/>
    </source>
</evidence>
<comment type="caution">
    <text evidence="4">The sequence shown here is derived from an EMBL/GenBank/DDBJ whole genome shotgun (WGS) entry which is preliminary data.</text>
</comment>
<protein>
    <recommendedName>
        <fullName evidence="3">Response regulatory domain-containing protein</fullName>
    </recommendedName>
</protein>
<gene>
    <name evidence="4" type="ORF">GCM10009107_35250</name>
</gene>
<dbReference type="SMART" id="SM00448">
    <property type="entry name" value="REC"/>
    <property type="match status" value="1"/>
</dbReference>
<sequence>MVDPLSMNSKGKVLVVDDDRLVLATVTHGLSRAGFDVIDADNGDDAILLAREHRPDLALLDIRMEGKSGFDVADYLRESLSMPFMFLSAFADAATVAKVKELGAVAYLVKPLDIAQIVPTVEAAVAAVRARRGRAPAPAPAPAVVAPAFSVTPVAAPTPSVAAQQAAEPAGALADPIPLAVGVLMHRYSLPRTEALARLVRLAEADGRSLAAQAAALVDAVELLARPGNA</sequence>
<dbReference type="Pfam" id="PF03861">
    <property type="entry name" value="ANTAR"/>
    <property type="match status" value="1"/>
</dbReference>
<keyword evidence="1 2" id="KW-0597">Phosphoprotein</keyword>
<dbReference type="Proteomes" id="UP001500279">
    <property type="component" value="Unassembled WGS sequence"/>
</dbReference>
<dbReference type="EMBL" id="BAAAEW010000023">
    <property type="protein sequence ID" value="GAA0756590.1"/>
    <property type="molecule type" value="Genomic_DNA"/>
</dbReference>
<feature type="modified residue" description="4-aspartylphosphate" evidence="2">
    <location>
        <position position="61"/>
    </location>
</feature>
<dbReference type="InterPro" id="IPR050595">
    <property type="entry name" value="Bact_response_regulator"/>
</dbReference>
<dbReference type="InterPro" id="IPR011006">
    <property type="entry name" value="CheY-like_superfamily"/>
</dbReference>
<evidence type="ECO:0000259" key="3">
    <source>
        <dbReference type="PROSITE" id="PS50110"/>
    </source>
</evidence>
<evidence type="ECO:0000313" key="4">
    <source>
        <dbReference type="EMBL" id="GAA0756590.1"/>
    </source>
</evidence>
<feature type="domain" description="Response regulatory" evidence="3">
    <location>
        <begin position="12"/>
        <end position="125"/>
    </location>
</feature>
<dbReference type="InterPro" id="IPR005561">
    <property type="entry name" value="ANTAR"/>
</dbReference>
<keyword evidence="5" id="KW-1185">Reference proteome</keyword>
<proteinExistence type="predicted"/>
<dbReference type="RefSeq" id="WP_231011839.1">
    <property type="nucleotide sequence ID" value="NZ_BAAAEW010000023.1"/>
</dbReference>
<dbReference type="SUPFAM" id="SSF52172">
    <property type="entry name" value="CheY-like"/>
    <property type="match status" value="1"/>
</dbReference>
<dbReference type="PANTHER" id="PTHR44591:SF3">
    <property type="entry name" value="RESPONSE REGULATORY DOMAIN-CONTAINING PROTEIN"/>
    <property type="match status" value="1"/>
</dbReference>
<evidence type="ECO:0000256" key="2">
    <source>
        <dbReference type="PROSITE-ProRule" id="PRU00169"/>
    </source>
</evidence>
<name>A0ABN1K6V5_9BURK</name>
<dbReference type="Gene3D" id="3.40.50.2300">
    <property type="match status" value="1"/>
</dbReference>
<dbReference type="InterPro" id="IPR036388">
    <property type="entry name" value="WH-like_DNA-bd_sf"/>
</dbReference>
<evidence type="ECO:0000256" key="1">
    <source>
        <dbReference type="ARBA" id="ARBA00022553"/>
    </source>
</evidence>
<organism evidence="4 5">
    <name type="scientific">Ideonella azotifigens</name>
    <dbReference type="NCBI Taxonomy" id="513160"/>
    <lineage>
        <taxon>Bacteria</taxon>
        <taxon>Pseudomonadati</taxon>
        <taxon>Pseudomonadota</taxon>
        <taxon>Betaproteobacteria</taxon>
        <taxon>Burkholderiales</taxon>
        <taxon>Sphaerotilaceae</taxon>
        <taxon>Ideonella</taxon>
    </lineage>
</organism>
<dbReference type="InterPro" id="IPR001789">
    <property type="entry name" value="Sig_transdc_resp-reg_receiver"/>
</dbReference>
<dbReference type="PROSITE" id="PS50110">
    <property type="entry name" value="RESPONSE_REGULATORY"/>
    <property type="match status" value="1"/>
</dbReference>
<reference evidence="4 5" key="1">
    <citation type="journal article" date="2019" name="Int. J. Syst. Evol. Microbiol.">
        <title>The Global Catalogue of Microorganisms (GCM) 10K type strain sequencing project: providing services to taxonomists for standard genome sequencing and annotation.</title>
        <authorList>
            <consortium name="The Broad Institute Genomics Platform"/>
            <consortium name="The Broad Institute Genome Sequencing Center for Infectious Disease"/>
            <person name="Wu L."/>
            <person name="Ma J."/>
        </authorList>
    </citation>
    <scope>NUCLEOTIDE SEQUENCE [LARGE SCALE GENOMIC DNA]</scope>
    <source>
        <strain evidence="4 5">JCM 15503</strain>
    </source>
</reference>
<dbReference type="Pfam" id="PF00072">
    <property type="entry name" value="Response_reg"/>
    <property type="match status" value="1"/>
</dbReference>
<dbReference type="Gene3D" id="1.10.10.10">
    <property type="entry name" value="Winged helix-like DNA-binding domain superfamily/Winged helix DNA-binding domain"/>
    <property type="match status" value="1"/>
</dbReference>
<dbReference type="PANTHER" id="PTHR44591">
    <property type="entry name" value="STRESS RESPONSE REGULATOR PROTEIN 1"/>
    <property type="match status" value="1"/>
</dbReference>
<dbReference type="SMART" id="SM01012">
    <property type="entry name" value="ANTAR"/>
    <property type="match status" value="1"/>
</dbReference>